<evidence type="ECO:0000256" key="1">
    <source>
        <dbReference type="SAM" id="MobiDB-lite"/>
    </source>
</evidence>
<feature type="region of interest" description="Disordered" evidence="1">
    <location>
        <begin position="57"/>
        <end position="94"/>
    </location>
</feature>
<organism evidence="2 3">
    <name type="scientific">Cuscuta australis</name>
    <dbReference type="NCBI Taxonomy" id="267555"/>
    <lineage>
        <taxon>Eukaryota</taxon>
        <taxon>Viridiplantae</taxon>
        <taxon>Streptophyta</taxon>
        <taxon>Embryophyta</taxon>
        <taxon>Tracheophyta</taxon>
        <taxon>Spermatophyta</taxon>
        <taxon>Magnoliopsida</taxon>
        <taxon>eudicotyledons</taxon>
        <taxon>Gunneridae</taxon>
        <taxon>Pentapetalae</taxon>
        <taxon>asterids</taxon>
        <taxon>lamiids</taxon>
        <taxon>Solanales</taxon>
        <taxon>Convolvulaceae</taxon>
        <taxon>Cuscuteae</taxon>
        <taxon>Cuscuta</taxon>
        <taxon>Cuscuta subgen. Grammica</taxon>
        <taxon>Cuscuta sect. Cleistogrammica</taxon>
    </lineage>
</organism>
<dbReference type="EMBL" id="NQVE01000148">
    <property type="protein sequence ID" value="RAL44095.1"/>
    <property type="molecule type" value="Genomic_DNA"/>
</dbReference>
<gene>
    <name evidence="2" type="ORF">DM860_015016</name>
</gene>
<proteinExistence type="predicted"/>
<accession>A0A328DE73</accession>
<feature type="compositionally biased region" description="Acidic residues" evidence="1">
    <location>
        <begin position="66"/>
        <end position="84"/>
    </location>
</feature>
<sequence>MNKSHAIFAKAVFYNTFAIVSLLQHEEKLQLFDHIVSYEKIGEASCAGLHNFLRRECRSDEFPPAPDEDTTNETDESYEWDDTQTQDQQREKANEWRLNLANEMWATTNSENS</sequence>
<reference evidence="2 3" key="1">
    <citation type="submission" date="2018-06" db="EMBL/GenBank/DDBJ databases">
        <title>The Genome of Cuscuta australis (Dodder) Provides Insight into the Evolution of Plant Parasitism.</title>
        <authorList>
            <person name="Liu H."/>
        </authorList>
    </citation>
    <scope>NUCLEOTIDE SEQUENCE [LARGE SCALE GENOMIC DNA]</scope>
    <source>
        <strain evidence="3">cv. Yunnan</strain>
        <tissue evidence="2">Vines</tissue>
    </source>
</reference>
<dbReference type="AlphaFoldDB" id="A0A328DE73"/>
<name>A0A328DE73_9ASTE</name>
<evidence type="ECO:0000313" key="2">
    <source>
        <dbReference type="EMBL" id="RAL44095.1"/>
    </source>
</evidence>
<comment type="caution">
    <text evidence="2">The sequence shown here is derived from an EMBL/GenBank/DDBJ whole genome shotgun (WGS) entry which is preliminary data.</text>
</comment>
<protein>
    <submittedName>
        <fullName evidence="2">Uncharacterized protein</fullName>
    </submittedName>
</protein>
<keyword evidence="3" id="KW-1185">Reference proteome</keyword>
<evidence type="ECO:0000313" key="3">
    <source>
        <dbReference type="Proteomes" id="UP000249390"/>
    </source>
</evidence>
<dbReference type="Proteomes" id="UP000249390">
    <property type="component" value="Unassembled WGS sequence"/>
</dbReference>